<protein>
    <recommendedName>
        <fullName evidence="4 5">Phosphatase NudJ</fullName>
        <ecNumber evidence="5">3.6.1.-</ecNumber>
    </recommendedName>
</protein>
<evidence type="ECO:0000313" key="8">
    <source>
        <dbReference type="Proteomes" id="UP000249005"/>
    </source>
</evidence>
<evidence type="ECO:0000313" key="7">
    <source>
        <dbReference type="EMBL" id="SQI40078.1"/>
    </source>
</evidence>
<organism evidence="7 8">
    <name type="scientific">Leminorella richardii</name>
    <dbReference type="NCBI Taxonomy" id="158841"/>
    <lineage>
        <taxon>Bacteria</taxon>
        <taxon>Pseudomonadati</taxon>
        <taxon>Pseudomonadota</taxon>
        <taxon>Gammaproteobacteria</taxon>
        <taxon>Enterobacterales</taxon>
        <taxon>Budviciaceae</taxon>
        <taxon>Leminorella</taxon>
    </lineage>
</organism>
<dbReference type="EC" id="3.6.1.-" evidence="5"/>
<sequence>MSETQFKPHVTLACVVQAEGRFLMVEERINGRPTLNQPAGHLEAGETVLEGAVRERWEETGIRAQPQTLLRIYQWLAPDGTPFIRFTFAIDLEHLVEASPNDSDIDRCLWLSKEEILSASNLRSPLVKECLLHYLQPERYPLEILAHFNG</sequence>
<dbReference type="Gene3D" id="3.90.79.10">
    <property type="entry name" value="Nucleoside Triphosphate Pyrophosphohydrolase"/>
    <property type="match status" value="1"/>
</dbReference>
<name>A0A2X4UWI4_9GAMM</name>
<dbReference type="EMBL" id="LS483470">
    <property type="protein sequence ID" value="SQI40078.1"/>
    <property type="molecule type" value="Genomic_DNA"/>
</dbReference>
<keyword evidence="5 7" id="KW-0378">Hydrolase</keyword>
<dbReference type="OrthoDB" id="8594221at2"/>
<dbReference type="GO" id="GO:0017111">
    <property type="term" value="F:ribonucleoside triphosphate phosphatase activity"/>
    <property type="evidence" value="ECO:0007669"/>
    <property type="project" value="InterPro"/>
</dbReference>
<dbReference type="InterPro" id="IPR015797">
    <property type="entry name" value="NUDIX_hydrolase-like_dom_sf"/>
</dbReference>
<dbReference type="SUPFAM" id="SSF55811">
    <property type="entry name" value="Nudix"/>
    <property type="match status" value="1"/>
</dbReference>
<feature type="domain" description="Nudix hydrolase" evidence="6">
    <location>
        <begin position="7"/>
        <end position="135"/>
    </location>
</feature>
<dbReference type="CDD" id="cd03675">
    <property type="entry name" value="NUDIX_Hydrolase"/>
    <property type="match status" value="1"/>
</dbReference>
<dbReference type="RefSeq" id="WP_111740100.1">
    <property type="nucleotide sequence ID" value="NZ_LR698987.1"/>
</dbReference>
<dbReference type="Proteomes" id="UP000249005">
    <property type="component" value="Chromosome 1"/>
</dbReference>
<evidence type="ECO:0000256" key="3">
    <source>
        <dbReference type="ARBA" id="ARBA00011245"/>
    </source>
</evidence>
<dbReference type="InterPro" id="IPR000086">
    <property type="entry name" value="NUDIX_hydrolase_dom"/>
</dbReference>
<dbReference type="PANTHER" id="PTHR43222:SF11">
    <property type="entry name" value="PHOSPHATASE NUDJ"/>
    <property type="match status" value="1"/>
</dbReference>
<evidence type="ECO:0000259" key="6">
    <source>
        <dbReference type="PROSITE" id="PS51462"/>
    </source>
</evidence>
<evidence type="ECO:0000256" key="5">
    <source>
        <dbReference type="RuleBase" id="RU364043"/>
    </source>
</evidence>
<dbReference type="GO" id="GO:0017110">
    <property type="term" value="F:nucleoside diphosphate phosphatase activity"/>
    <property type="evidence" value="ECO:0007669"/>
    <property type="project" value="InterPro"/>
</dbReference>
<evidence type="ECO:0000256" key="4">
    <source>
        <dbReference type="ARBA" id="ARBA00015552"/>
    </source>
</evidence>
<dbReference type="AlphaFoldDB" id="A0A2X4UWI4"/>
<dbReference type="PROSITE" id="PS51462">
    <property type="entry name" value="NUDIX"/>
    <property type="match status" value="1"/>
</dbReference>
<comment type="subunit">
    <text evidence="3 5">Monomer.</text>
</comment>
<dbReference type="GO" id="GO:0004787">
    <property type="term" value="F:thiamine diphosphate phosphatase activity"/>
    <property type="evidence" value="ECO:0007669"/>
    <property type="project" value="InterPro"/>
</dbReference>
<dbReference type="InterPro" id="IPR033713">
    <property type="entry name" value="NudJ"/>
</dbReference>
<evidence type="ECO:0000256" key="2">
    <source>
        <dbReference type="ARBA" id="ARBA00007608"/>
    </source>
</evidence>
<evidence type="ECO:0000256" key="1">
    <source>
        <dbReference type="ARBA" id="ARBA00001946"/>
    </source>
</evidence>
<comment type="cofactor">
    <cofactor evidence="1 5">
        <name>Mg(2+)</name>
        <dbReference type="ChEBI" id="CHEBI:18420"/>
    </cofactor>
</comment>
<proteinExistence type="inferred from homology"/>
<reference evidence="7 8" key="1">
    <citation type="submission" date="2018-06" db="EMBL/GenBank/DDBJ databases">
        <authorList>
            <consortium name="Pathogen Informatics"/>
            <person name="Doyle S."/>
        </authorList>
    </citation>
    <scope>NUCLEOTIDE SEQUENCE [LARGE SCALE GENOMIC DNA]</scope>
    <source>
        <strain evidence="7 8">NCTC12151</strain>
    </source>
</reference>
<gene>
    <name evidence="5 7" type="primary">nudJ</name>
    <name evidence="7" type="ORF">NCTC12151_01538</name>
</gene>
<keyword evidence="5" id="KW-0460">Magnesium</keyword>
<accession>A0A2X4UWI4</accession>
<dbReference type="Pfam" id="PF00293">
    <property type="entry name" value="NUDIX"/>
    <property type="match status" value="1"/>
</dbReference>
<keyword evidence="8" id="KW-1185">Reference proteome</keyword>
<dbReference type="KEGG" id="lri:NCTC12151_01538"/>
<dbReference type="PANTHER" id="PTHR43222">
    <property type="entry name" value="NUDIX HYDROLASE 23"/>
    <property type="match status" value="1"/>
</dbReference>
<comment type="similarity">
    <text evidence="2 5">Belongs to the Nudix hydrolase family. NudJ subfamily.</text>
</comment>